<comment type="caution">
    <text evidence="2">The sequence shown here is derived from an EMBL/GenBank/DDBJ whole genome shotgun (WGS) entry which is preliminary data.</text>
</comment>
<dbReference type="NCBIfam" id="NF038128">
    <property type="entry name" value="choice_anch_J"/>
    <property type="match status" value="1"/>
</dbReference>
<dbReference type="EMBL" id="JACJJL010000022">
    <property type="protein sequence ID" value="MBM6662502.1"/>
    <property type="molecule type" value="Genomic_DNA"/>
</dbReference>
<dbReference type="RefSeq" id="WP_205110950.1">
    <property type="nucleotide sequence ID" value="NZ_JACJJL010000022.1"/>
</dbReference>
<reference evidence="2 3" key="1">
    <citation type="journal article" date="2021" name="Sci. Rep.">
        <title>The distribution of antibiotic resistance genes in chicken gut microbiota commensals.</title>
        <authorList>
            <person name="Juricova H."/>
            <person name="Matiasovicova J."/>
            <person name="Kubasova T."/>
            <person name="Cejkova D."/>
            <person name="Rychlik I."/>
        </authorList>
    </citation>
    <scope>NUCLEOTIDE SEQUENCE [LARGE SCALE GENOMIC DNA]</scope>
    <source>
        <strain evidence="2 3">An819</strain>
    </source>
</reference>
<gene>
    <name evidence="2" type="ORF">H6B30_12195</name>
</gene>
<organism evidence="2 3">
    <name type="scientific">Marseilla massiliensis</name>
    <dbReference type="NCBI Taxonomy" id="1841864"/>
    <lineage>
        <taxon>Bacteria</taxon>
        <taxon>Pseudomonadati</taxon>
        <taxon>Bacteroidota</taxon>
        <taxon>Bacteroidia</taxon>
        <taxon>Bacteroidales</taxon>
        <taxon>Prevotellaceae</taxon>
        <taxon>Marseilla</taxon>
    </lineage>
</organism>
<keyword evidence="3" id="KW-1185">Reference proteome</keyword>
<accession>A0A939B5V7</accession>
<name>A0A939B5V7_9BACT</name>
<dbReference type="Proteomes" id="UP000764045">
    <property type="component" value="Unassembled WGS sequence"/>
</dbReference>
<evidence type="ECO:0000313" key="3">
    <source>
        <dbReference type="Proteomes" id="UP000764045"/>
    </source>
</evidence>
<dbReference type="Gene3D" id="2.60.40.10">
    <property type="entry name" value="Immunoglobulins"/>
    <property type="match status" value="3"/>
</dbReference>
<dbReference type="Gene3D" id="2.60.120.200">
    <property type="match status" value="1"/>
</dbReference>
<dbReference type="AlphaFoldDB" id="A0A939B5V7"/>
<evidence type="ECO:0000313" key="2">
    <source>
        <dbReference type="EMBL" id="MBM6662502.1"/>
    </source>
</evidence>
<feature type="domain" description="Cleaved adhesin" evidence="1">
    <location>
        <begin position="870"/>
        <end position="1024"/>
    </location>
</feature>
<protein>
    <submittedName>
        <fullName evidence="2">Choice-of-anchor J domain-containing protein</fullName>
    </submittedName>
</protein>
<dbReference type="Pfam" id="PF07675">
    <property type="entry name" value="Cleaved_Adhesin"/>
    <property type="match status" value="1"/>
</dbReference>
<dbReference type="InterPro" id="IPR011628">
    <property type="entry name" value="Cleaved_adhesin"/>
</dbReference>
<proteinExistence type="predicted"/>
<evidence type="ECO:0000259" key="1">
    <source>
        <dbReference type="Pfam" id="PF07675"/>
    </source>
</evidence>
<sequence>MKTLPALIIAFGLSIATYAQQLPGKPADILPKTFNPLNLQRQYDGKLLMEQAAKHRQVLSSHPVARPKPTSLKRADGQSVDTVAYFTAAQTYMKNYSFTYDGGDIKIYDIGIAVDGTKVTFKNLFNLYDPDNTYYVNTEYPVEGVYDPQQKTITIPASTNFANATVVGILGGAYVGTLICGTVDEEGTLSPQTELVFNVEGDFEAITTDQSFGVAQYTANGSQSYGQYVTYRSFRAVLPKAGSQLVAFNSSFDFGTTFPNTPIDRTVTLINMGADAADFVTTVESDGESFTSADGMGSVDGQDTASVTFRFSAAEPGEYEGIAMIEYENAAGSAEPILMQLGGVVEPFPDYSGIVKGGDFEFSTGVDYPFAMQTLDDGTAVAQSMTHGDGNASSWLNVKFTVPDGQVGRFSWKGKSFNTGYWYSNAGGMFVDDMNTAYASYTDAEATIDGEVELAPGEHNVKFQYDSYYYSGIDDNHLYVYDLCLESSPADANAAELVTPTVDFGNFIVDGNTVEGEAEITLFNKGLAPLTVNAVGCDNEAFTVLRPSGSAEILKQLAVQVAFRADKAGTYEGKATLETSAGNFEVTLKAFVRDMPDFSKIVAEGAESMTFTTNSQSPFIVEGDMAYNASSQQPDYTANTSWLQVNFSVPSGKIGYLSWDGHSYGTPGASYSGDYSTFEISHPMNSGMTNAFGDTDAGSEAVFGSSDSWRSFLTCIPGDHYIKFSFYQCGDTVFHGKDRLELSNLRLHVIDFEEHSAELLDTEVVFDSTYVGNQRYTVARVRLHNTGSLDLVVNSIEGNAPFYGITPTSAAAFDKELEVELWFYPSEPGDFEGQLTIKTNAGDFVVDCKGVARSSDGLLLIGDIEDQAYGWSYYDADLDGECWNLGYNLFAGYYPEWCHGGNDCIGSASYSFYNGDIEPDNWLFSPAITIPADGAVMRWYAASHSSNRPSETYSVYVATPEQVADAGSLGSLTPLLTQTLDTLDASVWRENVVDLGDYAGQTVNICFRHHDCMGQYVLKLDDIFVFTRDVWASGIKPAASPTAKPVAQEIYNAAGVRVVTLARGLNIVKVYYDDGIVRTNKILRK</sequence>
<dbReference type="InterPro" id="IPR013783">
    <property type="entry name" value="Ig-like_fold"/>
</dbReference>